<gene>
    <name evidence="3" type="ORF">K2173_005321</name>
</gene>
<organism evidence="3 4">
    <name type="scientific">Erythroxylum novogranatense</name>
    <dbReference type="NCBI Taxonomy" id="1862640"/>
    <lineage>
        <taxon>Eukaryota</taxon>
        <taxon>Viridiplantae</taxon>
        <taxon>Streptophyta</taxon>
        <taxon>Embryophyta</taxon>
        <taxon>Tracheophyta</taxon>
        <taxon>Spermatophyta</taxon>
        <taxon>Magnoliopsida</taxon>
        <taxon>eudicotyledons</taxon>
        <taxon>Gunneridae</taxon>
        <taxon>Pentapetalae</taxon>
        <taxon>rosids</taxon>
        <taxon>fabids</taxon>
        <taxon>Malpighiales</taxon>
        <taxon>Erythroxylaceae</taxon>
        <taxon>Erythroxylum</taxon>
    </lineage>
</organism>
<feature type="domain" description="RNase H type-1" evidence="1">
    <location>
        <begin position="349"/>
        <end position="467"/>
    </location>
</feature>
<dbReference type="GO" id="GO:0003676">
    <property type="term" value="F:nucleic acid binding"/>
    <property type="evidence" value="ECO:0007669"/>
    <property type="project" value="InterPro"/>
</dbReference>
<evidence type="ECO:0000313" key="3">
    <source>
        <dbReference type="EMBL" id="KAJ8766710.1"/>
    </source>
</evidence>
<dbReference type="CDD" id="cd06222">
    <property type="entry name" value="RNase_H_like"/>
    <property type="match status" value="1"/>
</dbReference>
<evidence type="ECO:0000313" key="4">
    <source>
        <dbReference type="Proteomes" id="UP001159364"/>
    </source>
</evidence>
<dbReference type="AlphaFoldDB" id="A0AAV8TKZ5"/>
<dbReference type="EMBL" id="JAIWQS010000004">
    <property type="protein sequence ID" value="KAJ8766710.1"/>
    <property type="molecule type" value="Genomic_DNA"/>
</dbReference>
<accession>A0AAV8TKZ5</accession>
<proteinExistence type="predicted"/>
<evidence type="ECO:0008006" key="5">
    <source>
        <dbReference type="Google" id="ProtNLM"/>
    </source>
</evidence>
<dbReference type="PANTHER" id="PTHR47723:SF19">
    <property type="entry name" value="POLYNUCLEOTIDYL TRANSFERASE, RIBONUCLEASE H-LIKE SUPERFAMILY PROTEIN"/>
    <property type="match status" value="1"/>
</dbReference>
<dbReference type="PANTHER" id="PTHR47723">
    <property type="entry name" value="OS05G0353850 PROTEIN"/>
    <property type="match status" value="1"/>
</dbReference>
<dbReference type="Proteomes" id="UP001159364">
    <property type="component" value="Linkage Group LG04"/>
</dbReference>
<evidence type="ECO:0000259" key="1">
    <source>
        <dbReference type="Pfam" id="PF13456"/>
    </source>
</evidence>
<protein>
    <recommendedName>
        <fullName evidence="5">RNase H type-1 domain-containing protein</fullName>
    </recommendedName>
</protein>
<dbReference type="InterPro" id="IPR002156">
    <property type="entry name" value="RNaseH_domain"/>
</dbReference>
<sequence length="508" mass="57974">MSLEAGGLVSSLRENGLGFRALSDVADSFACKLWWKLANDVGIWAKYINAISWMKSCARGRLARVAEFFHQNVGKIIQNGSSNIWEGNWLNDGVLLPSVPSHTLPRLTFNQIFVDGAWCTHLIQDYLPPSELRRISKFSLCFSEGNDRLVWKPNSSGIFSVSSAYESIITSGPRVSFLRHLWVQQLPWKLSFFGWRLLNALLPFHPILHRWGFSFPSKCPFCAFSDTFNHFFLTCRIAVQAWVFIEEWLQLRLPSCNNLRDFLQYCWNPASSLLLYTIPLVVMWALWRCRCSLLYGDGSFGVRRISSFIVGLFQELSSRHPIPASEQQCRLYRRLGLHSCVIRSHFKLNSDGSLMNGRSAAAFVLRNCMGQVVVAQTVYLGQKSILYAEAYALLLGYRFCRAHHFTNVEFCSDSKLLVQFLIEGARWPWEIFYILAELRTLSLQVQGSLSHVYRETNHVADALAKEAVLTPLSMSYHFSSLPRFVKGLLHLDRLSIPSVRKGPLVRAL</sequence>
<keyword evidence="4" id="KW-1185">Reference proteome</keyword>
<dbReference type="GO" id="GO:0004523">
    <property type="term" value="F:RNA-DNA hybrid ribonuclease activity"/>
    <property type="evidence" value="ECO:0007669"/>
    <property type="project" value="InterPro"/>
</dbReference>
<dbReference type="SUPFAM" id="SSF53098">
    <property type="entry name" value="Ribonuclease H-like"/>
    <property type="match status" value="1"/>
</dbReference>
<dbReference type="Pfam" id="PF13456">
    <property type="entry name" value="RVT_3"/>
    <property type="match status" value="1"/>
</dbReference>
<dbReference type="InterPro" id="IPR053151">
    <property type="entry name" value="RNase_H-like"/>
</dbReference>
<dbReference type="Pfam" id="PF13966">
    <property type="entry name" value="zf-RVT"/>
    <property type="match status" value="1"/>
</dbReference>
<name>A0AAV8TKZ5_9ROSI</name>
<comment type="caution">
    <text evidence="3">The sequence shown here is derived from an EMBL/GenBank/DDBJ whole genome shotgun (WGS) entry which is preliminary data.</text>
</comment>
<dbReference type="InterPro" id="IPR012337">
    <property type="entry name" value="RNaseH-like_sf"/>
</dbReference>
<evidence type="ECO:0000259" key="2">
    <source>
        <dbReference type="Pfam" id="PF13966"/>
    </source>
</evidence>
<dbReference type="InterPro" id="IPR044730">
    <property type="entry name" value="RNase_H-like_dom_plant"/>
</dbReference>
<dbReference type="InterPro" id="IPR036397">
    <property type="entry name" value="RNaseH_sf"/>
</dbReference>
<dbReference type="InterPro" id="IPR026960">
    <property type="entry name" value="RVT-Znf"/>
</dbReference>
<dbReference type="Gene3D" id="3.30.420.10">
    <property type="entry name" value="Ribonuclease H-like superfamily/Ribonuclease H"/>
    <property type="match status" value="1"/>
</dbReference>
<reference evidence="3 4" key="1">
    <citation type="submission" date="2021-09" db="EMBL/GenBank/DDBJ databases">
        <title>Genomic insights and catalytic innovation underlie evolution of tropane alkaloids biosynthesis.</title>
        <authorList>
            <person name="Wang Y.-J."/>
            <person name="Tian T."/>
            <person name="Huang J.-P."/>
            <person name="Huang S.-X."/>
        </authorList>
    </citation>
    <scope>NUCLEOTIDE SEQUENCE [LARGE SCALE GENOMIC DNA]</scope>
    <source>
        <strain evidence="3">KIB-2018</strain>
        <tissue evidence="3">Leaf</tissue>
    </source>
</reference>
<feature type="domain" description="Reverse transcriptase zinc-binding" evidence="2">
    <location>
        <begin position="159"/>
        <end position="242"/>
    </location>
</feature>